<keyword evidence="2" id="KW-0175">Coiled coil</keyword>
<dbReference type="Proteomes" id="UP000295399">
    <property type="component" value="Unassembled WGS sequence"/>
</dbReference>
<dbReference type="InParanoid" id="A0A4R2PIR2"/>
<feature type="transmembrane region" description="Helical" evidence="4">
    <location>
        <begin position="30"/>
        <end position="50"/>
    </location>
</feature>
<evidence type="ECO:0000313" key="7">
    <source>
        <dbReference type="EMBL" id="TCP34488.1"/>
    </source>
</evidence>
<feature type="compositionally biased region" description="Basic and acidic residues" evidence="3">
    <location>
        <begin position="12"/>
        <end position="24"/>
    </location>
</feature>
<dbReference type="Gene3D" id="1.10.287.470">
    <property type="entry name" value="Helix hairpin bin"/>
    <property type="match status" value="1"/>
</dbReference>
<feature type="compositionally biased region" description="Low complexity" evidence="3">
    <location>
        <begin position="68"/>
        <end position="89"/>
    </location>
</feature>
<sequence length="355" mass="37545">MTDNRAALLHSLRVDRTERPDVGPRPRRPVVTGLMLLLAFVAGGAAVLLFRPAPDPSAVATPGPPASTTPSTTSSPVRPEPAASAPAPAAVQTAPSSLIASGYVVARRRATVSPQVSGQLLALFVEEGAEVAKGQRLAQLDAELAEHDLALNRARLKAAEAAVQRIRADLAEADLTLSRTRDLQTNDFSSRAALDQATARVGSLRAQLAGAEAEVAAAQATAERQQAFVERFTVRAPFDGVVIDKNAQPGEFVAPASAGGEFTRTGVYTLVDMASLEIEVDVNEGQIGRVGAGQRTEIVLDAYRDWTIPGHVLAIIPTADRDRATIQVRVGFDNRDGRVLPEMAAKVAFIDREDS</sequence>
<proteinExistence type="inferred from homology"/>
<dbReference type="EMBL" id="SLXO01000005">
    <property type="protein sequence ID" value="TCP34488.1"/>
    <property type="molecule type" value="Genomic_DNA"/>
</dbReference>
<reference evidence="7 8" key="1">
    <citation type="submission" date="2019-03" db="EMBL/GenBank/DDBJ databases">
        <title>Genomic Encyclopedia of Type Strains, Phase IV (KMG-IV): sequencing the most valuable type-strain genomes for metagenomic binning, comparative biology and taxonomic classification.</title>
        <authorList>
            <person name="Goeker M."/>
        </authorList>
    </citation>
    <scope>NUCLEOTIDE SEQUENCE [LARGE SCALE GENOMIC DNA]</scope>
    <source>
        <strain evidence="7 8">DSM 2132</strain>
    </source>
</reference>
<evidence type="ECO:0000256" key="4">
    <source>
        <dbReference type="SAM" id="Phobius"/>
    </source>
</evidence>
<dbReference type="NCBIfam" id="TIGR01730">
    <property type="entry name" value="RND_mfp"/>
    <property type="match status" value="1"/>
</dbReference>
<protein>
    <submittedName>
        <fullName evidence="7">RND family efflux transporter MFP subunit</fullName>
    </submittedName>
</protein>
<dbReference type="PANTHER" id="PTHR30469:SF38">
    <property type="entry name" value="HLYD FAMILY SECRETION PROTEIN"/>
    <property type="match status" value="1"/>
</dbReference>
<evidence type="ECO:0000259" key="5">
    <source>
        <dbReference type="Pfam" id="PF25917"/>
    </source>
</evidence>
<keyword evidence="4" id="KW-1133">Transmembrane helix</keyword>
<evidence type="ECO:0000256" key="2">
    <source>
        <dbReference type="SAM" id="Coils"/>
    </source>
</evidence>
<name>A0A4R2PIR2_RHOSA</name>
<keyword evidence="8" id="KW-1185">Reference proteome</keyword>
<evidence type="ECO:0000313" key="8">
    <source>
        <dbReference type="Proteomes" id="UP000295399"/>
    </source>
</evidence>
<accession>A0A4R2PIR2</accession>
<dbReference type="GO" id="GO:0015562">
    <property type="term" value="F:efflux transmembrane transporter activity"/>
    <property type="evidence" value="ECO:0007669"/>
    <property type="project" value="TreeGrafter"/>
</dbReference>
<organism evidence="7 8">
    <name type="scientific">Rhodothalassium salexigens DSM 2132</name>
    <dbReference type="NCBI Taxonomy" id="1188247"/>
    <lineage>
        <taxon>Bacteria</taxon>
        <taxon>Pseudomonadati</taxon>
        <taxon>Pseudomonadota</taxon>
        <taxon>Alphaproteobacteria</taxon>
        <taxon>Rhodothalassiales</taxon>
        <taxon>Rhodothalassiaceae</taxon>
        <taxon>Rhodothalassium</taxon>
    </lineage>
</organism>
<feature type="region of interest" description="Disordered" evidence="3">
    <location>
        <begin position="1"/>
        <end position="27"/>
    </location>
</feature>
<feature type="domain" description="Multidrug resistance protein MdtA-like barrel-sandwich hybrid" evidence="5">
    <location>
        <begin position="108"/>
        <end position="256"/>
    </location>
</feature>
<feature type="domain" description="CusB-like beta-barrel" evidence="6">
    <location>
        <begin position="278"/>
        <end position="350"/>
    </location>
</feature>
<dbReference type="Gene3D" id="2.40.50.100">
    <property type="match status" value="1"/>
</dbReference>
<dbReference type="InterPro" id="IPR058792">
    <property type="entry name" value="Beta-barrel_RND_2"/>
</dbReference>
<dbReference type="GO" id="GO:1990281">
    <property type="term" value="C:efflux pump complex"/>
    <property type="evidence" value="ECO:0007669"/>
    <property type="project" value="TreeGrafter"/>
</dbReference>
<evidence type="ECO:0000259" key="6">
    <source>
        <dbReference type="Pfam" id="PF25954"/>
    </source>
</evidence>
<evidence type="ECO:0000256" key="3">
    <source>
        <dbReference type="SAM" id="MobiDB-lite"/>
    </source>
</evidence>
<dbReference type="Gene3D" id="2.40.30.170">
    <property type="match status" value="1"/>
</dbReference>
<dbReference type="SUPFAM" id="SSF111369">
    <property type="entry name" value="HlyD-like secretion proteins"/>
    <property type="match status" value="1"/>
</dbReference>
<feature type="coiled-coil region" evidence="2">
    <location>
        <begin position="137"/>
        <end position="221"/>
    </location>
</feature>
<dbReference type="InterPro" id="IPR058625">
    <property type="entry name" value="MdtA-like_BSH"/>
</dbReference>
<gene>
    <name evidence="7" type="ORF">EV659_105116</name>
</gene>
<comment type="similarity">
    <text evidence="1">Belongs to the membrane fusion protein (MFP) (TC 8.A.1) family.</text>
</comment>
<feature type="region of interest" description="Disordered" evidence="3">
    <location>
        <begin position="57"/>
        <end position="89"/>
    </location>
</feature>
<evidence type="ECO:0000256" key="1">
    <source>
        <dbReference type="ARBA" id="ARBA00009477"/>
    </source>
</evidence>
<dbReference type="OrthoDB" id="9778236at2"/>
<keyword evidence="4" id="KW-0812">Transmembrane</keyword>
<comment type="caution">
    <text evidence="7">The sequence shown here is derived from an EMBL/GenBank/DDBJ whole genome shotgun (WGS) entry which is preliminary data.</text>
</comment>
<keyword evidence="4" id="KW-0472">Membrane</keyword>
<dbReference type="AlphaFoldDB" id="A0A4R2PIR2"/>
<dbReference type="InterPro" id="IPR006143">
    <property type="entry name" value="RND_pump_MFP"/>
</dbReference>
<dbReference type="Pfam" id="PF25954">
    <property type="entry name" value="Beta-barrel_RND_2"/>
    <property type="match status" value="1"/>
</dbReference>
<dbReference type="PANTHER" id="PTHR30469">
    <property type="entry name" value="MULTIDRUG RESISTANCE PROTEIN MDTA"/>
    <property type="match status" value="1"/>
</dbReference>
<dbReference type="Pfam" id="PF25917">
    <property type="entry name" value="BSH_RND"/>
    <property type="match status" value="1"/>
</dbReference>